<evidence type="ECO:0000256" key="15">
    <source>
        <dbReference type="ARBA" id="ARBA00032932"/>
    </source>
</evidence>
<comment type="similarity">
    <text evidence="2 17">Belongs to the UppP family.</text>
</comment>
<keyword evidence="6 17" id="KW-0812">Transmembrane</keyword>
<feature type="transmembrane region" description="Helical" evidence="17">
    <location>
        <begin position="198"/>
        <end position="216"/>
    </location>
</feature>
<dbReference type="EC" id="3.6.1.27" evidence="3 17"/>
<evidence type="ECO:0000256" key="6">
    <source>
        <dbReference type="ARBA" id="ARBA00022692"/>
    </source>
</evidence>
<keyword evidence="5 17" id="KW-1003">Cell membrane</keyword>
<evidence type="ECO:0000256" key="10">
    <source>
        <dbReference type="ARBA" id="ARBA00022989"/>
    </source>
</evidence>
<evidence type="ECO:0000256" key="12">
    <source>
        <dbReference type="ARBA" id="ARBA00023251"/>
    </source>
</evidence>
<evidence type="ECO:0000256" key="4">
    <source>
        <dbReference type="ARBA" id="ARBA00021581"/>
    </source>
</evidence>
<evidence type="ECO:0000256" key="9">
    <source>
        <dbReference type="ARBA" id="ARBA00022984"/>
    </source>
</evidence>
<dbReference type="Proteomes" id="UP000030002">
    <property type="component" value="Unassembled WGS sequence"/>
</dbReference>
<protein>
    <recommendedName>
        <fullName evidence="4 17">Undecaprenyl-diphosphatase</fullName>
        <ecNumber evidence="3 17">3.6.1.27</ecNumber>
    </recommendedName>
    <alternativeName>
        <fullName evidence="15 17">Bacitracin resistance protein</fullName>
    </alternativeName>
    <alternativeName>
        <fullName evidence="14 17">Undecaprenyl pyrophosphate phosphatase</fullName>
    </alternativeName>
</protein>
<reference evidence="18 19" key="1">
    <citation type="submission" date="2013-08" db="EMBL/GenBank/DDBJ databases">
        <title>The genome sequence of Knoellia sinensis.</title>
        <authorList>
            <person name="Zhu W."/>
            <person name="Wang G."/>
        </authorList>
    </citation>
    <scope>NUCLEOTIDE SEQUENCE [LARGE SCALE GENOMIC DNA]</scope>
    <source>
        <strain evidence="18 19">KCTC 19936</strain>
    </source>
</reference>
<dbReference type="EMBL" id="AVPJ01000006">
    <property type="protein sequence ID" value="KGN32633.1"/>
    <property type="molecule type" value="Genomic_DNA"/>
</dbReference>
<evidence type="ECO:0000256" key="11">
    <source>
        <dbReference type="ARBA" id="ARBA00023136"/>
    </source>
</evidence>
<evidence type="ECO:0000256" key="16">
    <source>
        <dbReference type="ARBA" id="ARBA00047594"/>
    </source>
</evidence>
<dbReference type="PANTHER" id="PTHR30622:SF3">
    <property type="entry name" value="UNDECAPRENYL-DIPHOSPHATASE"/>
    <property type="match status" value="1"/>
</dbReference>
<dbReference type="InterPro" id="IPR003824">
    <property type="entry name" value="UppP"/>
</dbReference>
<accession>A0A0A0J5Z8</accession>
<dbReference type="NCBIfam" id="TIGR00753">
    <property type="entry name" value="undec_PP_bacA"/>
    <property type="match status" value="1"/>
</dbReference>
<dbReference type="GO" id="GO:0009252">
    <property type="term" value="P:peptidoglycan biosynthetic process"/>
    <property type="evidence" value="ECO:0007669"/>
    <property type="project" value="UniProtKB-KW"/>
</dbReference>
<evidence type="ECO:0000256" key="17">
    <source>
        <dbReference type="HAMAP-Rule" id="MF_01006"/>
    </source>
</evidence>
<dbReference type="eggNOG" id="COG1968">
    <property type="taxonomic scope" value="Bacteria"/>
</dbReference>
<feature type="transmembrane region" description="Helical" evidence="17">
    <location>
        <begin position="118"/>
        <end position="136"/>
    </location>
</feature>
<comment type="miscellaneous">
    <text evidence="17">Bacitracin is thought to be involved in the inhibition of peptidoglycan synthesis by sequestering undecaprenyl diphosphate, thereby reducing the pool of lipid carrier available.</text>
</comment>
<comment type="catalytic activity">
    <reaction evidence="16 17">
        <text>di-trans,octa-cis-undecaprenyl diphosphate + H2O = di-trans,octa-cis-undecaprenyl phosphate + phosphate + H(+)</text>
        <dbReference type="Rhea" id="RHEA:28094"/>
        <dbReference type="ChEBI" id="CHEBI:15377"/>
        <dbReference type="ChEBI" id="CHEBI:15378"/>
        <dbReference type="ChEBI" id="CHEBI:43474"/>
        <dbReference type="ChEBI" id="CHEBI:58405"/>
        <dbReference type="ChEBI" id="CHEBI:60392"/>
        <dbReference type="EC" id="3.6.1.27"/>
    </reaction>
</comment>
<keyword evidence="8 17" id="KW-0133">Cell shape</keyword>
<feature type="transmembrane region" description="Helical" evidence="17">
    <location>
        <begin position="222"/>
        <end position="249"/>
    </location>
</feature>
<evidence type="ECO:0000256" key="5">
    <source>
        <dbReference type="ARBA" id="ARBA00022475"/>
    </source>
</evidence>
<keyword evidence="11 17" id="KW-0472">Membrane</keyword>
<comment type="function">
    <text evidence="17">Catalyzes the dephosphorylation of undecaprenyl diphosphate (UPP). Confers resistance to bacitracin.</text>
</comment>
<dbReference type="PANTHER" id="PTHR30622">
    <property type="entry name" value="UNDECAPRENYL-DIPHOSPHATASE"/>
    <property type="match status" value="1"/>
</dbReference>
<dbReference type="GO" id="GO:0005886">
    <property type="term" value="C:plasma membrane"/>
    <property type="evidence" value="ECO:0007669"/>
    <property type="project" value="UniProtKB-SubCell"/>
</dbReference>
<gene>
    <name evidence="17" type="primary">uppP</name>
    <name evidence="18" type="ORF">N802_17685</name>
</gene>
<evidence type="ECO:0000313" key="18">
    <source>
        <dbReference type="EMBL" id="KGN32633.1"/>
    </source>
</evidence>
<keyword evidence="9 17" id="KW-0573">Peptidoglycan synthesis</keyword>
<feature type="transmembrane region" description="Helical" evidence="17">
    <location>
        <begin position="261"/>
        <end position="282"/>
    </location>
</feature>
<keyword evidence="13 17" id="KW-0961">Cell wall biogenesis/degradation</keyword>
<name>A0A0A0J5Z8_9MICO</name>
<dbReference type="GO" id="GO:0008360">
    <property type="term" value="P:regulation of cell shape"/>
    <property type="evidence" value="ECO:0007669"/>
    <property type="project" value="UniProtKB-KW"/>
</dbReference>
<evidence type="ECO:0000256" key="7">
    <source>
        <dbReference type="ARBA" id="ARBA00022801"/>
    </source>
</evidence>
<keyword evidence="7 17" id="KW-0378">Hydrolase</keyword>
<feature type="transmembrane region" description="Helical" evidence="17">
    <location>
        <begin position="43"/>
        <end position="62"/>
    </location>
</feature>
<keyword evidence="10 17" id="KW-1133">Transmembrane helix</keyword>
<evidence type="ECO:0000256" key="3">
    <source>
        <dbReference type="ARBA" id="ARBA00012374"/>
    </source>
</evidence>
<evidence type="ECO:0000256" key="1">
    <source>
        <dbReference type="ARBA" id="ARBA00004651"/>
    </source>
</evidence>
<dbReference type="GO" id="GO:0071555">
    <property type="term" value="P:cell wall organization"/>
    <property type="evidence" value="ECO:0007669"/>
    <property type="project" value="UniProtKB-KW"/>
</dbReference>
<dbReference type="GO" id="GO:0050380">
    <property type="term" value="F:undecaprenyl-diphosphatase activity"/>
    <property type="evidence" value="ECO:0007669"/>
    <property type="project" value="UniProtKB-UniRule"/>
</dbReference>
<dbReference type="Pfam" id="PF02673">
    <property type="entry name" value="BacA"/>
    <property type="match status" value="1"/>
</dbReference>
<organism evidence="18 19">
    <name type="scientific">Knoellia sinensis KCTC 19936</name>
    <dbReference type="NCBI Taxonomy" id="1385520"/>
    <lineage>
        <taxon>Bacteria</taxon>
        <taxon>Bacillati</taxon>
        <taxon>Actinomycetota</taxon>
        <taxon>Actinomycetes</taxon>
        <taxon>Micrococcales</taxon>
        <taxon>Intrasporangiaceae</taxon>
        <taxon>Knoellia</taxon>
    </lineage>
</organism>
<keyword evidence="19" id="KW-1185">Reference proteome</keyword>
<feature type="transmembrane region" description="Helical" evidence="17">
    <location>
        <begin position="90"/>
        <end position="112"/>
    </location>
</feature>
<evidence type="ECO:0000256" key="13">
    <source>
        <dbReference type="ARBA" id="ARBA00023316"/>
    </source>
</evidence>
<dbReference type="STRING" id="1385520.N802_17685"/>
<dbReference type="NCBIfam" id="NF001392">
    <property type="entry name" value="PRK00281.2-1"/>
    <property type="match status" value="1"/>
</dbReference>
<proteinExistence type="inferred from homology"/>
<comment type="subcellular location">
    <subcellularLocation>
        <location evidence="1 17">Cell membrane</location>
        <topology evidence="1 17">Multi-pass membrane protein</topology>
    </subcellularLocation>
</comment>
<evidence type="ECO:0000256" key="14">
    <source>
        <dbReference type="ARBA" id="ARBA00032707"/>
    </source>
</evidence>
<evidence type="ECO:0000256" key="8">
    <source>
        <dbReference type="ARBA" id="ARBA00022960"/>
    </source>
</evidence>
<keyword evidence="12 17" id="KW-0046">Antibiotic resistance</keyword>
<evidence type="ECO:0000256" key="2">
    <source>
        <dbReference type="ARBA" id="ARBA00010621"/>
    </source>
</evidence>
<dbReference type="HAMAP" id="MF_01006">
    <property type="entry name" value="Undec_diphosphatase"/>
    <property type="match status" value="1"/>
</dbReference>
<evidence type="ECO:0000313" key="19">
    <source>
        <dbReference type="Proteomes" id="UP000030002"/>
    </source>
</evidence>
<sequence length="283" mass="30161">MSYFQAVVLGIVEGLTEYLPVSSTGHLTIAEKLLGLPVDAPAVTAYTALIQIGAILATFTYFGKKILRLFLAWIRGLGNAEARESHDYQLAWAVIVGSIPVVVVALLLKDLISGPLRSLWVVAAALILWSVVMWFAERRHDVLESQGVQRGEDALTVKDGLVIGLVQCFSLIPGVSRSGATISAGLMRGIDRVTSTELSFFLAIPALTGAGIYQTFENGDALQALGVGPIITGCVVAFVVAYASIAWLLKFVQSNSLMSFIAYRVVLGAIMFLALGAGWISAT</sequence>
<dbReference type="AlphaFoldDB" id="A0A0A0J5Z8"/>
<comment type="caution">
    <text evidence="18">The sequence shown here is derived from an EMBL/GenBank/DDBJ whole genome shotgun (WGS) entry which is preliminary data.</text>
</comment>
<dbReference type="GO" id="GO:0046677">
    <property type="term" value="P:response to antibiotic"/>
    <property type="evidence" value="ECO:0007669"/>
    <property type="project" value="UniProtKB-UniRule"/>
</dbReference>